<evidence type="ECO:0000256" key="2">
    <source>
        <dbReference type="SAM" id="SignalP"/>
    </source>
</evidence>
<evidence type="ECO:0000256" key="1">
    <source>
        <dbReference type="SAM" id="MobiDB-lite"/>
    </source>
</evidence>
<gene>
    <name evidence="3" type="ORF">HJC23_009953</name>
</gene>
<evidence type="ECO:0008006" key="5">
    <source>
        <dbReference type="Google" id="ProtNLM"/>
    </source>
</evidence>
<sequence length="508" mass="56998">MTGQLQLAAISGLLLTTSRLINALHVPRLISFPCCSSISSKVPSTLGRGLLYASSADTDDIDTSDDDMEEFLNDLVAEARSDSATTQTSFEDLSENEASPKQDSSYFIQRQQAVGIGGNSGFVYDVNALKRNLVQESVRGCKQELLTLLGDGREYNNIRDVKSQRAISVPRSRKGRDDLIEERLAALVQANPVSTTTDSNLLDGEWSFAFATNSASKILDTSRFLLSKSKRKQAEFDKIKVKSDNLAFTVRGGPWRFKSGKTENPFRSSTRQIFLENLSDDEDAHIVDETSILGGLYHIRQRYGVFGLTRTALDLDLMESETRFLGIPFQRKSTDDFKGTKYGAPLEVQILYLDTDLCICTTGLGLEGPLHVYTKSDLWVSGGAKRKLRLLARTASWVSTLQSPFRIRQKMNKLFARNKPRATTPDSVLKALNIGELNINEDGTTKEDASWDGEDDPFYHLNANERMEVLKTMSLQDIYQAALNRKTQNKKEKRRWASREKQFKRPEL</sequence>
<comment type="caution">
    <text evidence="3">The sequence shown here is derived from an EMBL/GenBank/DDBJ whole genome shotgun (WGS) entry which is preliminary data.</text>
</comment>
<dbReference type="AlphaFoldDB" id="A0ABD3Q8I0"/>
<reference evidence="3 4" key="1">
    <citation type="journal article" date="2020" name="G3 (Bethesda)">
        <title>Improved Reference Genome for Cyclotella cryptica CCMP332, a Model for Cell Wall Morphogenesis, Salinity Adaptation, and Lipid Production in Diatoms (Bacillariophyta).</title>
        <authorList>
            <person name="Roberts W.R."/>
            <person name="Downey K.M."/>
            <person name="Ruck E.C."/>
            <person name="Traller J.C."/>
            <person name="Alverson A.J."/>
        </authorList>
    </citation>
    <scope>NUCLEOTIDE SEQUENCE [LARGE SCALE GENOMIC DNA]</scope>
    <source>
        <strain evidence="3 4">CCMP332</strain>
    </source>
</reference>
<feature type="signal peptide" evidence="2">
    <location>
        <begin position="1"/>
        <end position="23"/>
    </location>
</feature>
<proteinExistence type="predicted"/>
<feature type="region of interest" description="Disordered" evidence="1">
    <location>
        <begin position="82"/>
        <end position="104"/>
    </location>
</feature>
<accession>A0ABD3Q8I0</accession>
<keyword evidence="2" id="KW-0732">Signal</keyword>
<feature type="compositionally biased region" description="Basic and acidic residues" evidence="1">
    <location>
        <begin position="495"/>
        <end position="508"/>
    </location>
</feature>
<name>A0ABD3Q8I0_9STRA</name>
<evidence type="ECO:0000313" key="4">
    <source>
        <dbReference type="Proteomes" id="UP001516023"/>
    </source>
</evidence>
<protein>
    <recommendedName>
        <fullName evidence="5">Plastid lipid-associated protein/fibrillin conserved domain-containing protein</fullName>
    </recommendedName>
</protein>
<dbReference type="EMBL" id="JABMIG020000061">
    <property type="protein sequence ID" value="KAL3796653.1"/>
    <property type="molecule type" value="Genomic_DNA"/>
</dbReference>
<feature type="chain" id="PRO_5044842274" description="Plastid lipid-associated protein/fibrillin conserved domain-containing protein" evidence="2">
    <location>
        <begin position="24"/>
        <end position="508"/>
    </location>
</feature>
<evidence type="ECO:0000313" key="3">
    <source>
        <dbReference type="EMBL" id="KAL3796653.1"/>
    </source>
</evidence>
<keyword evidence="4" id="KW-1185">Reference proteome</keyword>
<organism evidence="3 4">
    <name type="scientific">Cyclotella cryptica</name>
    <dbReference type="NCBI Taxonomy" id="29204"/>
    <lineage>
        <taxon>Eukaryota</taxon>
        <taxon>Sar</taxon>
        <taxon>Stramenopiles</taxon>
        <taxon>Ochrophyta</taxon>
        <taxon>Bacillariophyta</taxon>
        <taxon>Coscinodiscophyceae</taxon>
        <taxon>Thalassiosirophycidae</taxon>
        <taxon>Stephanodiscales</taxon>
        <taxon>Stephanodiscaceae</taxon>
        <taxon>Cyclotella</taxon>
    </lineage>
</organism>
<dbReference type="Proteomes" id="UP001516023">
    <property type="component" value="Unassembled WGS sequence"/>
</dbReference>
<feature type="region of interest" description="Disordered" evidence="1">
    <location>
        <begin position="485"/>
        <end position="508"/>
    </location>
</feature>